<protein>
    <submittedName>
        <fullName evidence="1">(Mediterranean fruit fly) hypothetical protein</fullName>
    </submittedName>
</protein>
<accession>A0A811V1U5</accession>
<dbReference type="Proteomes" id="UP000606786">
    <property type="component" value="Unassembled WGS sequence"/>
</dbReference>
<reference evidence="1" key="1">
    <citation type="submission" date="2020-11" db="EMBL/GenBank/DDBJ databases">
        <authorList>
            <person name="Whitehead M."/>
        </authorList>
    </citation>
    <scope>NUCLEOTIDE SEQUENCE</scope>
    <source>
        <strain evidence="1">EGII</strain>
    </source>
</reference>
<gene>
    <name evidence="1" type="ORF">CCAP1982_LOCUS13288</name>
</gene>
<dbReference type="EMBL" id="CAJHJT010000034">
    <property type="protein sequence ID" value="CAD7004904.1"/>
    <property type="molecule type" value="Genomic_DNA"/>
</dbReference>
<sequence length="130" mass="14926">MASEDSTFFSFYFEIRFLKVPDLTKFITGPTKSTARVARFGVSSEPHLLPRYNQARLRFAEKPIYKNRSTAFREVSPIFGSKETIGLPFWSSDLSPIENLWGIDDSPLQKLEKDCFALQESVMHQLVISE</sequence>
<evidence type="ECO:0000313" key="1">
    <source>
        <dbReference type="EMBL" id="CAD7004904.1"/>
    </source>
</evidence>
<organism evidence="1 2">
    <name type="scientific">Ceratitis capitata</name>
    <name type="common">Mediterranean fruit fly</name>
    <name type="synonym">Tephritis capitata</name>
    <dbReference type="NCBI Taxonomy" id="7213"/>
    <lineage>
        <taxon>Eukaryota</taxon>
        <taxon>Metazoa</taxon>
        <taxon>Ecdysozoa</taxon>
        <taxon>Arthropoda</taxon>
        <taxon>Hexapoda</taxon>
        <taxon>Insecta</taxon>
        <taxon>Pterygota</taxon>
        <taxon>Neoptera</taxon>
        <taxon>Endopterygota</taxon>
        <taxon>Diptera</taxon>
        <taxon>Brachycera</taxon>
        <taxon>Muscomorpha</taxon>
        <taxon>Tephritoidea</taxon>
        <taxon>Tephritidae</taxon>
        <taxon>Ceratitis</taxon>
        <taxon>Ceratitis</taxon>
    </lineage>
</organism>
<keyword evidence="2" id="KW-1185">Reference proteome</keyword>
<name>A0A811V1U5_CERCA</name>
<evidence type="ECO:0000313" key="2">
    <source>
        <dbReference type="Proteomes" id="UP000606786"/>
    </source>
</evidence>
<proteinExistence type="predicted"/>
<dbReference type="AlphaFoldDB" id="A0A811V1U5"/>
<comment type="caution">
    <text evidence="1">The sequence shown here is derived from an EMBL/GenBank/DDBJ whole genome shotgun (WGS) entry which is preliminary data.</text>
</comment>